<name>A0A8H7AR19_9EURO</name>
<gene>
    <name evidence="1" type="ORF">GJ744_004591</name>
</gene>
<reference evidence="1" key="1">
    <citation type="submission" date="2020-02" db="EMBL/GenBank/DDBJ databases">
        <authorList>
            <person name="Palmer J.M."/>
        </authorList>
    </citation>
    <scope>NUCLEOTIDE SEQUENCE</scope>
    <source>
        <strain evidence="1">EPUS1.4</strain>
        <tissue evidence="1">Thallus</tissue>
    </source>
</reference>
<dbReference type="AlphaFoldDB" id="A0A8H7AR19"/>
<comment type="caution">
    <text evidence="1">The sequence shown here is derived from an EMBL/GenBank/DDBJ whole genome shotgun (WGS) entry which is preliminary data.</text>
</comment>
<evidence type="ECO:0000313" key="1">
    <source>
        <dbReference type="EMBL" id="KAF7511402.1"/>
    </source>
</evidence>
<organism evidence="1 2">
    <name type="scientific">Endocarpon pusillum</name>
    <dbReference type="NCBI Taxonomy" id="364733"/>
    <lineage>
        <taxon>Eukaryota</taxon>
        <taxon>Fungi</taxon>
        <taxon>Dikarya</taxon>
        <taxon>Ascomycota</taxon>
        <taxon>Pezizomycotina</taxon>
        <taxon>Eurotiomycetes</taxon>
        <taxon>Chaetothyriomycetidae</taxon>
        <taxon>Verrucariales</taxon>
        <taxon>Verrucariaceae</taxon>
        <taxon>Endocarpon</taxon>
    </lineage>
</organism>
<dbReference type="EMBL" id="JAACFV010000020">
    <property type="protein sequence ID" value="KAF7511402.1"/>
    <property type="molecule type" value="Genomic_DNA"/>
</dbReference>
<evidence type="ECO:0000313" key="2">
    <source>
        <dbReference type="Proteomes" id="UP000606974"/>
    </source>
</evidence>
<sequence>MTKAQVPIHIHMLEFRLGGRRRSDIDPVGVLQAARSLVSFVASSLLGEKGVKSSYDLDPSGRESN</sequence>
<accession>A0A8H7AR19</accession>
<protein>
    <submittedName>
        <fullName evidence="1">Uncharacterized protein</fullName>
    </submittedName>
</protein>
<keyword evidence="2" id="KW-1185">Reference proteome</keyword>
<proteinExistence type="predicted"/>
<dbReference type="Proteomes" id="UP000606974">
    <property type="component" value="Unassembled WGS sequence"/>
</dbReference>